<dbReference type="EMBL" id="BPLQ01003607">
    <property type="protein sequence ID" value="GIY01781.1"/>
    <property type="molecule type" value="Genomic_DNA"/>
</dbReference>
<evidence type="ECO:0000256" key="1">
    <source>
        <dbReference type="SAM" id="Phobius"/>
    </source>
</evidence>
<organism evidence="2 3">
    <name type="scientific">Caerostris darwini</name>
    <dbReference type="NCBI Taxonomy" id="1538125"/>
    <lineage>
        <taxon>Eukaryota</taxon>
        <taxon>Metazoa</taxon>
        <taxon>Ecdysozoa</taxon>
        <taxon>Arthropoda</taxon>
        <taxon>Chelicerata</taxon>
        <taxon>Arachnida</taxon>
        <taxon>Araneae</taxon>
        <taxon>Araneomorphae</taxon>
        <taxon>Entelegynae</taxon>
        <taxon>Araneoidea</taxon>
        <taxon>Araneidae</taxon>
        <taxon>Caerostris</taxon>
    </lineage>
</organism>
<proteinExistence type="predicted"/>
<evidence type="ECO:0000313" key="3">
    <source>
        <dbReference type="Proteomes" id="UP001054837"/>
    </source>
</evidence>
<dbReference type="AlphaFoldDB" id="A0AAV4Q0X2"/>
<sequence>MTRESTSRGIGLMECLWYLTLIVVGLLSLGNDWKMRIIKKNHPNFATTERKKCRTSCLTNWVGSISDPLSLFASSSAILGSSKRVLTRDTSVLSLFLDNLSVCQSKHQG</sequence>
<keyword evidence="3" id="KW-1185">Reference proteome</keyword>
<name>A0AAV4Q0X2_9ARAC</name>
<feature type="transmembrane region" description="Helical" evidence="1">
    <location>
        <begin position="16"/>
        <end position="33"/>
    </location>
</feature>
<comment type="caution">
    <text evidence="2">The sequence shown here is derived from an EMBL/GenBank/DDBJ whole genome shotgun (WGS) entry which is preliminary data.</text>
</comment>
<gene>
    <name evidence="2" type="ORF">CDAR_256941</name>
</gene>
<keyword evidence="1" id="KW-0812">Transmembrane</keyword>
<evidence type="ECO:0000313" key="2">
    <source>
        <dbReference type="EMBL" id="GIY01781.1"/>
    </source>
</evidence>
<dbReference type="Proteomes" id="UP001054837">
    <property type="component" value="Unassembled WGS sequence"/>
</dbReference>
<keyword evidence="1" id="KW-1133">Transmembrane helix</keyword>
<reference evidence="2 3" key="1">
    <citation type="submission" date="2021-06" db="EMBL/GenBank/DDBJ databases">
        <title>Caerostris darwini draft genome.</title>
        <authorList>
            <person name="Kono N."/>
            <person name="Arakawa K."/>
        </authorList>
    </citation>
    <scope>NUCLEOTIDE SEQUENCE [LARGE SCALE GENOMIC DNA]</scope>
</reference>
<keyword evidence="1" id="KW-0472">Membrane</keyword>
<protein>
    <submittedName>
        <fullName evidence="2">Uncharacterized protein</fullName>
    </submittedName>
</protein>
<accession>A0AAV4Q0X2</accession>